<dbReference type="Proteomes" id="UP000014071">
    <property type="component" value="Unassembled WGS sequence"/>
</dbReference>
<dbReference type="AlphaFoldDB" id="R9P784"/>
<dbReference type="EMBL" id="DF238779">
    <property type="protein sequence ID" value="GAC93945.1"/>
    <property type="molecule type" value="Genomic_DNA"/>
</dbReference>
<feature type="signal peptide" evidence="2">
    <location>
        <begin position="1"/>
        <end position="17"/>
    </location>
</feature>
<feature type="region of interest" description="Disordered" evidence="1">
    <location>
        <begin position="138"/>
        <end position="159"/>
    </location>
</feature>
<evidence type="ECO:0000256" key="1">
    <source>
        <dbReference type="SAM" id="MobiDB-lite"/>
    </source>
</evidence>
<name>R9P784_PSEHS</name>
<dbReference type="GeneID" id="24106811"/>
<feature type="chain" id="PRO_5004478367" evidence="2">
    <location>
        <begin position="18"/>
        <end position="159"/>
    </location>
</feature>
<evidence type="ECO:0000313" key="3">
    <source>
        <dbReference type="EMBL" id="GAC93945.1"/>
    </source>
</evidence>
<sequence>MLVRILLLMMLIAHARASAISWNTKEWKIQCQFTVTNHPSLLQAFDDYQALIAAALGERALETVVAALGGVTRGAELGKKILRVSSRYATNREQERRHYLIEIYMKKGVIYNVARREMFEACRWLAEEFEVNFHGISNHDNEKSAKAPEATTAAANEHK</sequence>
<dbReference type="HOGENOM" id="CLU_1661561_0_0_1"/>
<feature type="compositionally biased region" description="Low complexity" evidence="1">
    <location>
        <begin position="147"/>
        <end position="159"/>
    </location>
</feature>
<accession>R9P784</accession>
<dbReference type="RefSeq" id="XP_012187532.1">
    <property type="nucleotide sequence ID" value="XM_012332142.1"/>
</dbReference>
<evidence type="ECO:0000256" key="2">
    <source>
        <dbReference type="SAM" id="SignalP"/>
    </source>
</evidence>
<reference evidence="4" key="1">
    <citation type="journal article" date="2013" name="Genome Announc.">
        <title>Draft genome sequence of the basidiomycetous yeast-like fungus Pseudozyma hubeiensis SY62, which produces an abundant amount of the biosurfactant mannosylerythritol lipids.</title>
        <authorList>
            <person name="Konishi M."/>
            <person name="Hatada Y."/>
            <person name="Horiuchi J."/>
        </authorList>
    </citation>
    <scope>NUCLEOTIDE SEQUENCE [LARGE SCALE GENOMIC DNA]</scope>
    <source>
        <strain evidence="4">SY62</strain>
    </source>
</reference>
<keyword evidence="4" id="KW-1185">Reference proteome</keyword>
<proteinExistence type="predicted"/>
<gene>
    <name evidence="3" type="ORF">PHSY_001514</name>
</gene>
<keyword evidence="2" id="KW-0732">Signal</keyword>
<evidence type="ECO:0000313" key="4">
    <source>
        <dbReference type="Proteomes" id="UP000014071"/>
    </source>
</evidence>
<organism evidence="3 4">
    <name type="scientific">Pseudozyma hubeiensis (strain SY62)</name>
    <name type="common">Yeast</name>
    <dbReference type="NCBI Taxonomy" id="1305764"/>
    <lineage>
        <taxon>Eukaryota</taxon>
        <taxon>Fungi</taxon>
        <taxon>Dikarya</taxon>
        <taxon>Basidiomycota</taxon>
        <taxon>Ustilaginomycotina</taxon>
        <taxon>Ustilaginomycetes</taxon>
        <taxon>Ustilaginales</taxon>
        <taxon>Ustilaginaceae</taxon>
        <taxon>Pseudozyma</taxon>
    </lineage>
</organism>
<protein>
    <submittedName>
        <fullName evidence="3">Uncharacterized protein</fullName>
    </submittedName>
</protein>
<dbReference type="OrthoDB" id="10403655at2759"/>